<evidence type="ECO:0000313" key="2">
    <source>
        <dbReference type="Proteomes" id="UP000299102"/>
    </source>
</evidence>
<proteinExistence type="predicted"/>
<dbReference type="EMBL" id="BGZK01000046">
    <property type="protein sequence ID" value="GBP11397.1"/>
    <property type="molecule type" value="Genomic_DNA"/>
</dbReference>
<reference evidence="1 2" key="1">
    <citation type="journal article" date="2019" name="Commun. Biol.">
        <title>The bagworm genome reveals a unique fibroin gene that provides high tensile strength.</title>
        <authorList>
            <person name="Kono N."/>
            <person name="Nakamura H."/>
            <person name="Ohtoshi R."/>
            <person name="Tomita M."/>
            <person name="Numata K."/>
            <person name="Arakawa K."/>
        </authorList>
    </citation>
    <scope>NUCLEOTIDE SEQUENCE [LARGE SCALE GENOMIC DNA]</scope>
</reference>
<evidence type="ECO:0000313" key="1">
    <source>
        <dbReference type="EMBL" id="GBP11397.1"/>
    </source>
</evidence>
<organism evidence="1 2">
    <name type="scientific">Eumeta variegata</name>
    <name type="common">Bagworm moth</name>
    <name type="synonym">Eumeta japonica</name>
    <dbReference type="NCBI Taxonomy" id="151549"/>
    <lineage>
        <taxon>Eukaryota</taxon>
        <taxon>Metazoa</taxon>
        <taxon>Ecdysozoa</taxon>
        <taxon>Arthropoda</taxon>
        <taxon>Hexapoda</taxon>
        <taxon>Insecta</taxon>
        <taxon>Pterygota</taxon>
        <taxon>Neoptera</taxon>
        <taxon>Endopterygota</taxon>
        <taxon>Lepidoptera</taxon>
        <taxon>Glossata</taxon>
        <taxon>Ditrysia</taxon>
        <taxon>Tineoidea</taxon>
        <taxon>Psychidae</taxon>
        <taxon>Oiketicinae</taxon>
        <taxon>Eumeta</taxon>
    </lineage>
</organism>
<name>A0A4C1TDC5_EUMVA</name>
<dbReference type="Proteomes" id="UP000299102">
    <property type="component" value="Unassembled WGS sequence"/>
</dbReference>
<comment type="caution">
    <text evidence="1">The sequence shown here is derived from an EMBL/GenBank/DDBJ whole genome shotgun (WGS) entry which is preliminary data.</text>
</comment>
<dbReference type="AlphaFoldDB" id="A0A4C1TDC5"/>
<sequence length="70" mass="7674">MTDELIISVGQDSDHSNDLEEDNYAEYVEEDVAAPGPSFSLIAALKRVYEIVGSLGCRKLNPAADPSFYH</sequence>
<gene>
    <name evidence="1" type="ORF">EVAR_92909_1</name>
</gene>
<keyword evidence="2" id="KW-1185">Reference proteome</keyword>
<accession>A0A4C1TDC5</accession>
<protein>
    <submittedName>
        <fullName evidence="1">Uncharacterized protein</fullName>
    </submittedName>
</protein>